<evidence type="ECO:0000313" key="4">
    <source>
        <dbReference type="EMBL" id="CAK84638.1"/>
    </source>
</evidence>
<dbReference type="Proteomes" id="UP000000600">
    <property type="component" value="Unassembled WGS sequence"/>
</dbReference>
<dbReference type="InterPro" id="IPR001611">
    <property type="entry name" value="Leu-rich_rpt"/>
</dbReference>
<evidence type="ECO:0000256" key="1">
    <source>
        <dbReference type="ARBA" id="ARBA00022614"/>
    </source>
</evidence>
<evidence type="ECO:0000313" key="5">
    <source>
        <dbReference type="Proteomes" id="UP000000600"/>
    </source>
</evidence>
<evidence type="ECO:0000256" key="3">
    <source>
        <dbReference type="SAM" id="MobiDB-lite"/>
    </source>
</evidence>
<evidence type="ECO:0008006" key="6">
    <source>
        <dbReference type="Google" id="ProtNLM"/>
    </source>
</evidence>
<dbReference type="PROSITE" id="PS51450">
    <property type="entry name" value="LRR"/>
    <property type="match status" value="1"/>
</dbReference>
<dbReference type="AlphaFoldDB" id="A0DNM1"/>
<dbReference type="KEGG" id="ptm:GSPATT00018834001"/>
<dbReference type="EMBL" id="CT868518">
    <property type="protein sequence ID" value="CAK84638.1"/>
    <property type="molecule type" value="Genomic_DNA"/>
</dbReference>
<accession>A0DNM1</accession>
<dbReference type="PANTHER" id="PTHR18849:SF0">
    <property type="entry name" value="CILIA- AND FLAGELLA-ASSOCIATED PROTEIN 410-RELATED"/>
    <property type="match status" value="1"/>
</dbReference>
<keyword evidence="1" id="KW-0433">Leucine-rich repeat</keyword>
<reference evidence="4 5" key="1">
    <citation type="journal article" date="2006" name="Nature">
        <title>Global trends of whole-genome duplications revealed by the ciliate Paramecium tetraurelia.</title>
        <authorList>
            <consortium name="Genoscope"/>
            <person name="Aury J.-M."/>
            <person name="Jaillon O."/>
            <person name="Duret L."/>
            <person name="Noel B."/>
            <person name="Jubin C."/>
            <person name="Porcel B.M."/>
            <person name="Segurens B."/>
            <person name="Daubin V."/>
            <person name="Anthouard V."/>
            <person name="Aiach N."/>
            <person name="Arnaiz O."/>
            <person name="Billaut A."/>
            <person name="Beisson J."/>
            <person name="Blanc I."/>
            <person name="Bouhouche K."/>
            <person name="Camara F."/>
            <person name="Duharcourt S."/>
            <person name="Guigo R."/>
            <person name="Gogendeau D."/>
            <person name="Katinka M."/>
            <person name="Keller A.-M."/>
            <person name="Kissmehl R."/>
            <person name="Klotz C."/>
            <person name="Koll F."/>
            <person name="Le Moue A."/>
            <person name="Lepere C."/>
            <person name="Malinsky S."/>
            <person name="Nowacki M."/>
            <person name="Nowak J.K."/>
            <person name="Plattner H."/>
            <person name="Poulain J."/>
            <person name="Ruiz F."/>
            <person name="Serrano V."/>
            <person name="Zagulski M."/>
            <person name="Dessen P."/>
            <person name="Betermier M."/>
            <person name="Weissenbach J."/>
            <person name="Scarpelli C."/>
            <person name="Schachter V."/>
            <person name="Sperling L."/>
            <person name="Meyer E."/>
            <person name="Cohen J."/>
            <person name="Wincker P."/>
        </authorList>
    </citation>
    <scope>NUCLEOTIDE SEQUENCE [LARGE SCALE GENOMIC DNA]</scope>
    <source>
        <strain evidence="4 5">Stock d4-2</strain>
    </source>
</reference>
<keyword evidence="2" id="KW-0677">Repeat</keyword>
<feature type="compositionally biased region" description="Polar residues" evidence="3">
    <location>
        <begin position="8"/>
        <end position="19"/>
    </location>
</feature>
<gene>
    <name evidence="4" type="ORF">GSPATT00018834001</name>
</gene>
<sequence length="269" mass="30907">MKYDKNNHQNSDVRPNPNKSKYLGMNTASIDINKYRDLKQTQDFNLQGNLNLQIIKTISNTFEINTIFDLDLSNQKIEKIDCLAECIQLVQLNLHNNSISDISPLNTLKYLSILNISNNQIAKLDLVGLNSLQNLEAQGNLIQSVEAIKDLDSIETFTILYLQLPSGELKNPICDINNYRNQIFKAIKSLSRLDGYTREQQCLHSEVQYIEEINIKIEIQNKTDPWYAQQIPKVQKPTSVQLDDQELKQSVEETKRSLSNLEKKLALLK</sequence>
<feature type="region of interest" description="Disordered" evidence="3">
    <location>
        <begin position="1"/>
        <end position="21"/>
    </location>
</feature>
<dbReference type="RefSeq" id="XP_001452035.1">
    <property type="nucleotide sequence ID" value="XM_001451998.1"/>
</dbReference>
<dbReference type="PANTHER" id="PTHR18849">
    <property type="entry name" value="LEUCINE RICH REPEAT PROTEIN"/>
    <property type="match status" value="1"/>
</dbReference>
<dbReference type="SUPFAM" id="SSF52058">
    <property type="entry name" value="L domain-like"/>
    <property type="match status" value="1"/>
</dbReference>
<dbReference type="InterPro" id="IPR025875">
    <property type="entry name" value="Leu-rich_rpt_4"/>
</dbReference>
<organism evidence="4 5">
    <name type="scientific">Paramecium tetraurelia</name>
    <dbReference type="NCBI Taxonomy" id="5888"/>
    <lineage>
        <taxon>Eukaryota</taxon>
        <taxon>Sar</taxon>
        <taxon>Alveolata</taxon>
        <taxon>Ciliophora</taxon>
        <taxon>Intramacronucleata</taxon>
        <taxon>Oligohymenophorea</taxon>
        <taxon>Peniculida</taxon>
        <taxon>Parameciidae</taxon>
        <taxon>Paramecium</taxon>
    </lineage>
</organism>
<dbReference type="Pfam" id="PF12799">
    <property type="entry name" value="LRR_4"/>
    <property type="match status" value="1"/>
</dbReference>
<dbReference type="OrthoDB" id="289282at2759"/>
<dbReference type="eggNOG" id="KOG0531">
    <property type="taxonomic scope" value="Eukaryota"/>
</dbReference>
<dbReference type="InterPro" id="IPR032675">
    <property type="entry name" value="LRR_dom_sf"/>
</dbReference>
<evidence type="ECO:0000256" key="2">
    <source>
        <dbReference type="ARBA" id="ARBA00022737"/>
    </source>
</evidence>
<dbReference type="GeneID" id="5037820"/>
<dbReference type="InParanoid" id="A0DNM1"/>
<proteinExistence type="predicted"/>
<protein>
    <recommendedName>
        <fullName evidence="6">U2A'/phosphoprotein 32 family A C-terminal domain-containing protein</fullName>
    </recommendedName>
</protein>
<dbReference type="STRING" id="5888.A0DNM1"/>
<dbReference type="HOGENOM" id="CLU_1009929_0_0_1"/>
<name>A0DNM1_PARTE</name>
<dbReference type="Gene3D" id="3.80.10.10">
    <property type="entry name" value="Ribonuclease Inhibitor"/>
    <property type="match status" value="1"/>
</dbReference>
<keyword evidence="5" id="KW-1185">Reference proteome</keyword>